<evidence type="ECO:0000313" key="1">
    <source>
        <dbReference type="EMBL" id="KAK1859902.1"/>
    </source>
</evidence>
<gene>
    <name evidence="1" type="ORF">I4F81_002494</name>
</gene>
<name>A0ACC3BQV6_PYRYE</name>
<organism evidence="1 2">
    <name type="scientific">Pyropia yezoensis</name>
    <name type="common">Susabi-nori</name>
    <name type="synonym">Porphyra yezoensis</name>
    <dbReference type="NCBI Taxonomy" id="2788"/>
    <lineage>
        <taxon>Eukaryota</taxon>
        <taxon>Rhodophyta</taxon>
        <taxon>Bangiophyceae</taxon>
        <taxon>Bangiales</taxon>
        <taxon>Bangiaceae</taxon>
        <taxon>Pyropia</taxon>
    </lineage>
</organism>
<proteinExistence type="predicted"/>
<sequence>MAGAVWRQLLELTLVHRQLDAQFVRAIKDARFGVCSPAVTSLMDDCAVSEELYKTLRCSNLHILLRHHDVERHDTGCLKELCGGLPPKVIVAVDTVEQDKDWAIPALDLRRVTMHSRNAALFDCVAPRSVPHCLGARVMLTSNMCLSLGLYHGSIGHLSSHKRDANLIVLFDQHVLPSGVGHGLHGVHDAGEDWLDVECPPIAFEARIMACAGAVAVRRQVPLALGWGITVHRSQSLSLSEAVLDIAQDFGPGMVNAAISRVCDRKRICCGLQ</sequence>
<dbReference type="Proteomes" id="UP000798662">
    <property type="component" value="Chromosome 1"/>
</dbReference>
<keyword evidence="2" id="KW-1185">Reference proteome</keyword>
<dbReference type="EMBL" id="CM020618">
    <property type="protein sequence ID" value="KAK1859902.1"/>
    <property type="molecule type" value="Genomic_DNA"/>
</dbReference>
<comment type="caution">
    <text evidence="1">The sequence shown here is derived from an EMBL/GenBank/DDBJ whole genome shotgun (WGS) entry which is preliminary data.</text>
</comment>
<accession>A0ACC3BQV6</accession>
<reference evidence="1" key="1">
    <citation type="submission" date="2019-11" db="EMBL/GenBank/DDBJ databases">
        <title>Nori genome reveals adaptations in red seaweeds to the harsh intertidal environment.</title>
        <authorList>
            <person name="Wang D."/>
            <person name="Mao Y."/>
        </authorList>
    </citation>
    <scope>NUCLEOTIDE SEQUENCE</scope>
    <source>
        <tissue evidence="1">Gametophyte</tissue>
    </source>
</reference>
<evidence type="ECO:0000313" key="2">
    <source>
        <dbReference type="Proteomes" id="UP000798662"/>
    </source>
</evidence>
<protein>
    <submittedName>
        <fullName evidence="1">Uncharacterized protein</fullName>
    </submittedName>
</protein>